<feature type="domain" description="Apple" evidence="3">
    <location>
        <begin position="261"/>
        <end position="338"/>
    </location>
</feature>
<dbReference type="InterPro" id="IPR003609">
    <property type="entry name" value="Pan_app"/>
</dbReference>
<feature type="domain" description="Apple" evidence="3">
    <location>
        <begin position="347"/>
        <end position="427"/>
    </location>
</feature>
<dbReference type="PANTHER" id="PTHR47327:SF19">
    <property type="entry name" value="CUTICLIN-LIKE"/>
    <property type="match status" value="1"/>
</dbReference>
<dbReference type="PANTHER" id="PTHR47327">
    <property type="entry name" value="FI18240P1-RELATED"/>
    <property type="match status" value="1"/>
</dbReference>
<evidence type="ECO:0000313" key="6">
    <source>
        <dbReference type="Proteomes" id="UP000298663"/>
    </source>
</evidence>
<name>A0A4U5N786_STECR</name>
<protein>
    <recommendedName>
        <fullName evidence="7">Apple domain-containing protein</fullName>
    </recommendedName>
</protein>
<dbReference type="SMART" id="SM00241">
    <property type="entry name" value="ZP"/>
    <property type="match status" value="1"/>
</dbReference>
<dbReference type="SUPFAM" id="SSF57414">
    <property type="entry name" value="Hairpin loop containing domain-like"/>
    <property type="match status" value="3"/>
</dbReference>
<dbReference type="CDD" id="cd01099">
    <property type="entry name" value="PAN_AP_HGF"/>
    <property type="match status" value="3"/>
</dbReference>
<feature type="region of interest" description="Disordered" evidence="1">
    <location>
        <begin position="44"/>
        <end position="73"/>
    </location>
</feature>
<evidence type="ECO:0000256" key="2">
    <source>
        <dbReference type="SAM" id="SignalP"/>
    </source>
</evidence>
<feature type="domain" description="ZP" evidence="4">
    <location>
        <begin position="648"/>
        <end position="899"/>
    </location>
</feature>
<comment type="caution">
    <text evidence="5">The sequence shown here is derived from an EMBL/GenBank/DDBJ whole genome shotgun (WGS) entry which is preliminary data.</text>
</comment>
<dbReference type="AlphaFoldDB" id="A0A4U5N786"/>
<dbReference type="OrthoDB" id="6423981at2759"/>
<feature type="chain" id="PRO_5020735030" description="Apple domain-containing protein" evidence="2">
    <location>
        <begin position="22"/>
        <end position="976"/>
    </location>
</feature>
<keyword evidence="6" id="KW-1185">Reference proteome</keyword>
<dbReference type="SMART" id="SM00473">
    <property type="entry name" value="PAN_AP"/>
    <property type="match status" value="5"/>
</dbReference>
<dbReference type="PROSITE" id="PS50948">
    <property type="entry name" value="PAN"/>
    <property type="match status" value="4"/>
</dbReference>
<proteinExistence type="predicted"/>
<dbReference type="Proteomes" id="UP000298663">
    <property type="component" value="Unassembled WGS sequence"/>
</dbReference>
<dbReference type="EMBL" id="AZBU02000005">
    <property type="protein sequence ID" value="TKR78182.1"/>
    <property type="molecule type" value="Genomic_DNA"/>
</dbReference>
<keyword evidence="2" id="KW-0732">Signal</keyword>
<feature type="compositionally biased region" description="Polar residues" evidence="1">
    <location>
        <begin position="52"/>
        <end position="73"/>
    </location>
</feature>
<dbReference type="GO" id="GO:0009653">
    <property type="term" value="P:anatomical structure morphogenesis"/>
    <property type="evidence" value="ECO:0007669"/>
    <property type="project" value="TreeGrafter"/>
</dbReference>
<evidence type="ECO:0000259" key="3">
    <source>
        <dbReference type="PROSITE" id="PS50948"/>
    </source>
</evidence>
<dbReference type="Gene3D" id="3.50.4.10">
    <property type="entry name" value="Hepatocyte Growth Factor"/>
    <property type="match status" value="3"/>
</dbReference>
<evidence type="ECO:0000256" key="1">
    <source>
        <dbReference type="SAM" id="MobiDB-lite"/>
    </source>
</evidence>
<feature type="domain" description="Apple" evidence="3">
    <location>
        <begin position="174"/>
        <end position="254"/>
    </location>
</feature>
<accession>A0A4U5N786</accession>
<feature type="domain" description="Apple" evidence="3">
    <location>
        <begin position="76"/>
        <end position="167"/>
    </location>
</feature>
<dbReference type="Pfam" id="PF00024">
    <property type="entry name" value="PAN_1"/>
    <property type="match status" value="3"/>
</dbReference>
<reference evidence="5 6" key="1">
    <citation type="journal article" date="2015" name="Genome Biol.">
        <title>Comparative genomics of Steinernema reveals deeply conserved gene regulatory networks.</title>
        <authorList>
            <person name="Dillman A.R."/>
            <person name="Macchietto M."/>
            <person name="Porter C.F."/>
            <person name="Rogers A."/>
            <person name="Williams B."/>
            <person name="Antoshechkin I."/>
            <person name="Lee M.M."/>
            <person name="Goodwin Z."/>
            <person name="Lu X."/>
            <person name="Lewis E.E."/>
            <person name="Goodrich-Blair H."/>
            <person name="Stock S.P."/>
            <person name="Adams B.J."/>
            <person name="Sternberg P.W."/>
            <person name="Mortazavi A."/>
        </authorList>
    </citation>
    <scope>NUCLEOTIDE SEQUENCE [LARGE SCALE GENOMIC DNA]</scope>
    <source>
        <strain evidence="5 6">ALL</strain>
    </source>
</reference>
<feature type="signal peptide" evidence="2">
    <location>
        <begin position="1"/>
        <end position="21"/>
    </location>
</feature>
<dbReference type="PROSITE" id="PS51034">
    <property type="entry name" value="ZP_2"/>
    <property type="match status" value="1"/>
</dbReference>
<evidence type="ECO:0000259" key="4">
    <source>
        <dbReference type="PROSITE" id="PS51034"/>
    </source>
</evidence>
<reference evidence="5 6" key="2">
    <citation type="journal article" date="2019" name="G3 (Bethesda)">
        <title>Hybrid Assembly of the Genome of the Entomopathogenic Nematode Steinernema carpocapsae Identifies the X-Chromosome.</title>
        <authorList>
            <person name="Serra L."/>
            <person name="Macchietto M."/>
            <person name="Macias-Munoz A."/>
            <person name="McGill C.J."/>
            <person name="Rodriguez I.M."/>
            <person name="Rodriguez B."/>
            <person name="Murad R."/>
            <person name="Mortazavi A."/>
        </authorList>
    </citation>
    <scope>NUCLEOTIDE SEQUENCE [LARGE SCALE GENOMIC DNA]</scope>
    <source>
        <strain evidence="5 6">ALL</strain>
    </source>
</reference>
<organism evidence="5 6">
    <name type="scientific">Steinernema carpocapsae</name>
    <name type="common">Entomopathogenic nematode</name>
    <dbReference type="NCBI Taxonomy" id="34508"/>
    <lineage>
        <taxon>Eukaryota</taxon>
        <taxon>Metazoa</taxon>
        <taxon>Ecdysozoa</taxon>
        <taxon>Nematoda</taxon>
        <taxon>Chromadorea</taxon>
        <taxon>Rhabditida</taxon>
        <taxon>Tylenchina</taxon>
        <taxon>Panagrolaimomorpha</taxon>
        <taxon>Strongyloidoidea</taxon>
        <taxon>Steinernematidae</taxon>
        <taxon>Steinernema</taxon>
    </lineage>
</organism>
<dbReference type="InterPro" id="IPR052774">
    <property type="entry name" value="Celegans_DevNeuronal_Protein"/>
</dbReference>
<sequence length="976" mass="110145">MRFRRLLIGFTLVFIIPRSYQLETGEDIPFDITDFEALSSAASESPKFDRGSPNQFQASEYSTQQNDLSERSSSTCEQQGLSSTFLRIPEVYVMGVPSFVSKIELVTCAKYCRDNIEPVSGEYRPCGGFNFQNNNESPSCEYFDVNAKTGMLNWNVGLRSYYFEKVCLRLNEHCRERAFAFEKRTNRLLEKNAFYSSVVAGQEACLDACLRQSNCYSLNFNRVTKKCELFSISHRSVTSKLKENLQTDYFENNCVHEKDRCPGKRLEFVTMKKTEIRGQDVAIGVRSVRNCMRECVESTHFFCRSFEFDPQTNECFIVEEGSEHSTPSRNLDFYEPVCVDHLIDVPCNRPYVFERIKYRNLIAPSFLADFAEVDLSRCVELCLKNTECKSFAYSSSPQKCRLFSVNRADTMARFVMDVNSDYYELGCEREGVLVATAEPKRSHSTSLLMERKRMMMLSSKETTATVPWTCAPTESQLIEQGRTLRQEYRQVHHIRVRDLKKCETLCAMASIMCQTIAFGAANGDCYLSSVTFDKPRTETFTQPNAKFEVYRLIKRNCAGHQTEPSLNTPAAQFIEYRATISPRESSAIPSRVAARKLWTTITRPPSVASSPASIEFSSIRFRDVQSELPRKSEHELKVAPENIGLTAECLPNGISVEFRVKGLQIYSGVVYAAERFSSCKTTVESTRNFSIFLPRPSDNNSCNVVDFNNTLTSVIVLSNDLIFPLDITTKEDLFYEVLCDYNRPVEFTQTHYGLVVGGLDPKAVTVSNLNSNDRQSTKVLLKIMKDDKPVENVFLGEKLTAIVQSDVDASKLNVIDCNASRIGGVPTDGRNKAVKLISDGCSVMPQVIGDIRRNQNRLEATLAAFRIDGSDQIDIVCSVMVCRDKCPRQEPCSRKRRQVVETRAETIGGGDSELKTVDQRLRVLVQSEPPRAIEGAKRELEQPPYLACDSLLQHIASALGSTTVPSAFFYSASDLS</sequence>
<gene>
    <name evidence="5" type="ORF">L596_019032</name>
</gene>
<evidence type="ECO:0000313" key="5">
    <source>
        <dbReference type="EMBL" id="TKR78182.1"/>
    </source>
</evidence>
<dbReference type="InterPro" id="IPR001507">
    <property type="entry name" value="ZP_dom"/>
</dbReference>
<evidence type="ECO:0008006" key="7">
    <source>
        <dbReference type="Google" id="ProtNLM"/>
    </source>
</evidence>